<dbReference type="Pfam" id="PF08125">
    <property type="entry name" value="Mannitol_dh_C"/>
    <property type="match status" value="1"/>
</dbReference>
<evidence type="ECO:0000313" key="6">
    <source>
        <dbReference type="Proteomes" id="UP000274346"/>
    </source>
</evidence>
<dbReference type="SUPFAM" id="SSF51735">
    <property type="entry name" value="NAD(P)-binding Rossmann-fold domains"/>
    <property type="match status" value="1"/>
</dbReference>
<keyword evidence="1 5" id="KW-0560">Oxidoreductase</keyword>
<dbReference type="SUPFAM" id="SSF48179">
    <property type="entry name" value="6-phosphogluconate dehydrogenase C-terminal domain-like"/>
    <property type="match status" value="1"/>
</dbReference>
<dbReference type="Proteomes" id="UP000274346">
    <property type="component" value="Chromosome"/>
</dbReference>
<accession>A0A3P8KLK3</accession>
<dbReference type="EC" id="1.1.1.17" evidence="5"/>
<dbReference type="Gene3D" id="1.10.1040.10">
    <property type="entry name" value="N-(1-d-carboxylethyl)-l-norvaline Dehydrogenase, domain 2"/>
    <property type="match status" value="1"/>
</dbReference>
<dbReference type="EMBL" id="LR131271">
    <property type="protein sequence ID" value="VDR27561.1"/>
    <property type="molecule type" value="Genomic_DNA"/>
</dbReference>
<organism evidence="5 6">
    <name type="scientific">Raoultella terrigena</name>
    <name type="common">Klebsiella terrigena</name>
    <dbReference type="NCBI Taxonomy" id="577"/>
    <lineage>
        <taxon>Bacteria</taxon>
        <taxon>Pseudomonadati</taxon>
        <taxon>Pseudomonadota</taxon>
        <taxon>Gammaproteobacteria</taxon>
        <taxon>Enterobacterales</taxon>
        <taxon>Enterobacteriaceae</taxon>
        <taxon>Klebsiella/Raoultella group</taxon>
        <taxon>Raoultella</taxon>
    </lineage>
</organism>
<feature type="domain" description="Mannitol dehydrogenase C-terminal" evidence="4">
    <location>
        <begin position="203"/>
        <end position="378"/>
    </location>
</feature>
<protein>
    <submittedName>
        <fullName evidence="5">Mannitol-1-phosphate 5-dehydrogenase</fullName>
        <ecNumber evidence="5">1.1.1.17</ecNumber>
    </submittedName>
</protein>
<name>A0A3P8KLK3_RAOTE</name>
<dbReference type="GO" id="GO:0019592">
    <property type="term" value="P:mannitol catabolic process"/>
    <property type="evidence" value="ECO:0007669"/>
    <property type="project" value="TreeGrafter"/>
</dbReference>
<gene>
    <name evidence="5" type="primary">mtlD_3</name>
    <name evidence="5" type="ORF">NCTC13098_03932</name>
</gene>
<dbReference type="PANTHER" id="PTHR30524">
    <property type="entry name" value="MANNITOL-1-PHOSPHATE 5-DEHYDROGENASE"/>
    <property type="match status" value="1"/>
</dbReference>
<evidence type="ECO:0000313" key="5">
    <source>
        <dbReference type="EMBL" id="VDR27561.1"/>
    </source>
</evidence>
<dbReference type="InterPro" id="IPR000669">
    <property type="entry name" value="Mannitol_DH"/>
</dbReference>
<dbReference type="GO" id="GO:0008926">
    <property type="term" value="F:mannitol-1-phosphate 5-dehydrogenase activity"/>
    <property type="evidence" value="ECO:0007669"/>
    <property type="project" value="UniProtKB-EC"/>
</dbReference>
<dbReference type="Pfam" id="PF01232">
    <property type="entry name" value="Mannitol_dh"/>
    <property type="match status" value="1"/>
</dbReference>
<dbReference type="PANTHER" id="PTHR30524:SF0">
    <property type="entry name" value="ALTRONATE OXIDOREDUCTASE-RELATED"/>
    <property type="match status" value="1"/>
</dbReference>
<dbReference type="InterPro" id="IPR013118">
    <property type="entry name" value="Mannitol_DH_C"/>
</dbReference>
<evidence type="ECO:0000256" key="1">
    <source>
        <dbReference type="ARBA" id="ARBA00023002"/>
    </source>
</evidence>
<dbReference type="InterPro" id="IPR013131">
    <property type="entry name" value="Mannitol_DH_N"/>
</dbReference>
<dbReference type="PRINTS" id="PR00084">
    <property type="entry name" value="MTLDHDRGNASE"/>
</dbReference>
<proteinExistence type="predicted"/>
<dbReference type="InterPro" id="IPR008927">
    <property type="entry name" value="6-PGluconate_DH-like_C_sf"/>
</dbReference>
<dbReference type="Gene3D" id="3.40.50.720">
    <property type="entry name" value="NAD(P)-binding Rossmann-like Domain"/>
    <property type="match status" value="1"/>
</dbReference>
<sequence length="383" mass="42845">MRALHFGAGSIGRGFIGDLLAGSGYDITFVERNVELNAQINAQHGYNLYLIEKEYQKKFIPTVRALSPESDLPAVVQAMVDADLITTAVWADNLPKIAPLILAGLLARGRAGRPRINVVACENALLNGEILRREIQRCAGSEMAEIDDLAAFPNTAVDRMVLTTRREGFDVVDIGVDYELVIDKNGLVEEGSRPINDAIYTHDLRKYLERKLYIINGGHAWAGYIGHLKGYQTMQEIFSNDGLRDEIQQSMRETARLLHLKYAFPLAELEEYIRFVIKRFSTPGITDTVSRVCRSPIRKLSQEDRLTAPCVQCEAAGLPADYLVKGLAAAMHYFDPQDEQSITLQKYIAEHNASQAITHFTGIRQNTRLHDAVLFQYAALMPH</sequence>
<evidence type="ECO:0000259" key="3">
    <source>
        <dbReference type="Pfam" id="PF01232"/>
    </source>
</evidence>
<evidence type="ECO:0000259" key="4">
    <source>
        <dbReference type="Pfam" id="PF08125"/>
    </source>
</evidence>
<dbReference type="AlphaFoldDB" id="A0A3P8KLK3"/>
<evidence type="ECO:0000256" key="2">
    <source>
        <dbReference type="ARBA" id="ARBA00023027"/>
    </source>
</evidence>
<feature type="domain" description="Mannitol dehydrogenase N-terminal" evidence="3">
    <location>
        <begin position="1"/>
        <end position="187"/>
    </location>
</feature>
<dbReference type="GO" id="GO:0005829">
    <property type="term" value="C:cytosol"/>
    <property type="evidence" value="ECO:0007669"/>
    <property type="project" value="TreeGrafter"/>
</dbReference>
<dbReference type="KEGG" id="rtg:NCTC13098_03932"/>
<keyword evidence="2" id="KW-0520">NAD</keyword>
<reference evidence="5 6" key="1">
    <citation type="submission" date="2018-12" db="EMBL/GenBank/DDBJ databases">
        <authorList>
            <consortium name="Pathogen Informatics"/>
        </authorList>
    </citation>
    <scope>NUCLEOTIDE SEQUENCE [LARGE SCALE GENOMIC DNA]</scope>
    <source>
        <strain evidence="5 6">NCTC13098</strain>
    </source>
</reference>
<dbReference type="InterPro" id="IPR013328">
    <property type="entry name" value="6PGD_dom2"/>
</dbReference>
<dbReference type="InterPro" id="IPR036291">
    <property type="entry name" value="NAD(P)-bd_dom_sf"/>
</dbReference>